<reference evidence="2" key="1">
    <citation type="submission" date="2022-04" db="EMBL/GenBank/DDBJ databases">
        <title>Desulfatitalea alkaliphila sp. nov., a novel anaerobic sulfate-reducing bacterium isolated from terrestrial mud volcano, Taman Peninsula, Russia.</title>
        <authorList>
            <person name="Khomyakova M.A."/>
            <person name="Merkel A.Y."/>
            <person name="Slobodkin A.I."/>
        </authorList>
    </citation>
    <scope>NUCLEOTIDE SEQUENCE</scope>
    <source>
        <strain evidence="2">M08but</strain>
    </source>
</reference>
<keyword evidence="1" id="KW-0472">Membrane</keyword>
<keyword evidence="3" id="KW-1185">Reference proteome</keyword>
<comment type="caution">
    <text evidence="2">The sequence shown here is derived from an EMBL/GenBank/DDBJ whole genome shotgun (WGS) entry which is preliminary data.</text>
</comment>
<evidence type="ECO:0000256" key="1">
    <source>
        <dbReference type="SAM" id="Phobius"/>
    </source>
</evidence>
<keyword evidence="1" id="KW-0812">Transmembrane</keyword>
<dbReference type="EMBL" id="JALJRB010000001">
    <property type="protein sequence ID" value="MCJ8498962.1"/>
    <property type="molecule type" value="Genomic_DNA"/>
</dbReference>
<name>A0AA41QXX0_9BACT</name>
<proteinExistence type="predicted"/>
<dbReference type="RefSeq" id="WP_246901957.1">
    <property type="nucleotide sequence ID" value="NZ_JALJRB010000001.1"/>
</dbReference>
<dbReference type="AlphaFoldDB" id="A0AA41QXX0"/>
<protein>
    <submittedName>
        <fullName evidence="2">Uncharacterized protein</fullName>
    </submittedName>
</protein>
<feature type="transmembrane region" description="Helical" evidence="1">
    <location>
        <begin position="21"/>
        <end position="40"/>
    </location>
</feature>
<sequence length="88" mass="9810">MGTIKGNSADMNGHRNYSLRGWLGLAAGLGLLWVTAYVILPWGNQLPYIQPIMQAIEDSEIDAGTYWYTQSEETAVATMFVQNTLRTQ</sequence>
<dbReference type="Proteomes" id="UP001165427">
    <property type="component" value="Unassembled WGS sequence"/>
</dbReference>
<accession>A0AA41QXX0</accession>
<organism evidence="2 3">
    <name type="scientific">Desulfatitalea alkaliphila</name>
    <dbReference type="NCBI Taxonomy" id="2929485"/>
    <lineage>
        <taxon>Bacteria</taxon>
        <taxon>Pseudomonadati</taxon>
        <taxon>Thermodesulfobacteriota</taxon>
        <taxon>Desulfobacteria</taxon>
        <taxon>Desulfobacterales</taxon>
        <taxon>Desulfosarcinaceae</taxon>
        <taxon>Desulfatitalea</taxon>
    </lineage>
</organism>
<gene>
    <name evidence="2" type="ORF">MRX98_00135</name>
</gene>
<evidence type="ECO:0000313" key="3">
    <source>
        <dbReference type="Proteomes" id="UP001165427"/>
    </source>
</evidence>
<keyword evidence="1" id="KW-1133">Transmembrane helix</keyword>
<evidence type="ECO:0000313" key="2">
    <source>
        <dbReference type="EMBL" id="MCJ8498962.1"/>
    </source>
</evidence>